<dbReference type="SUPFAM" id="SSF56436">
    <property type="entry name" value="C-type lectin-like"/>
    <property type="match status" value="1"/>
</dbReference>
<proteinExistence type="predicted"/>
<name>A0A5S4WPB0_9BRAD</name>
<dbReference type="Proteomes" id="UP000324853">
    <property type="component" value="Unassembled WGS sequence"/>
</dbReference>
<evidence type="ECO:0000259" key="1">
    <source>
        <dbReference type="Pfam" id="PF03781"/>
    </source>
</evidence>
<dbReference type="EMBL" id="VSSR01000025">
    <property type="protein sequence ID" value="TYL83887.1"/>
    <property type="molecule type" value="Genomic_DNA"/>
</dbReference>
<protein>
    <submittedName>
        <fullName evidence="2">Formylglycine-generating enzyme family protein</fullName>
    </submittedName>
</protein>
<dbReference type="Gene3D" id="3.90.1580.10">
    <property type="entry name" value="paralog of FGE (formylglycine-generating enzyme)"/>
    <property type="match status" value="1"/>
</dbReference>
<dbReference type="InterPro" id="IPR042095">
    <property type="entry name" value="SUMF_sf"/>
</dbReference>
<dbReference type="InterPro" id="IPR016187">
    <property type="entry name" value="CTDL_fold"/>
</dbReference>
<dbReference type="PANTHER" id="PTHR23150">
    <property type="entry name" value="SULFATASE MODIFYING FACTOR 1, 2"/>
    <property type="match status" value="1"/>
</dbReference>
<sequence length="129" mass="14500">MLLVPGGMFRMGSDKHYPEEKPAHRVAVDSFRIDRTPVTNQQFRAFIEVTGYVTFAEIAPDPNDYPGALPHMLKAGSLVFNPPDHPVDLRDRNSSVGKLDKALDVAQAEGWTIVDMKNDWKRVFAFEGK</sequence>
<dbReference type="GO" id="GO:0120147">
    <property type="term" value="F:formylglycine-generating oxidase activity"/>
    <property type="evidence" value="ECO:0007669"/>
    <property type="project" value="TreeGrafter"/>
</dbReference>
<evidence type="ECO:0000313" key="3">
    <source>
        <dbReference type="Proteomes" id="UP000324853"/>
    </source>
</evidence>
<dbReference type="InterPro" id="IPR005532">
    <property type="entry name" value="SUMF_dom"/>
</dbReference>
<dbReference type="Pfam" id="PF03781">
    <property type="entry name" value="FGE-sulfatase"/>
    <property type="match status" value="1"/>
</dbReference>
<feature type="domain" description="Sulfatase-modifying factor enzyme-like" evidence="1">
    <location>
        <begin position="1"/>
        <end position="64"/>
    </location>
</feature>
<dbReference type="PANTHER" id="PTHR23150:SF19">
    <property type="entry name" value="FORMYLGLYCINE-GENERATING ENZYME"/>
    <property type="match status" value="1"/>
</dbReference>
<dbReference type="OrthoDB" id="9768004at2"/>
<comment type="caution">
    <text evidence="2">The sequence shown here is derived from an EMBL/GenBank/DDBJ whole genome shotgun (WGS) entry which is preliminary data.</text>
</comment>
<reference evidence="2 3" key="1">
    <citation type="submission" date="2019-08" db="EMBL/GenBank/DDBJ databases">
        <title>Bradyrhizobium hipponensis sp. nov., a rhizobium isolated from a Lupinus angustifolius root nodule in Tunisia.</title>
        <authorList>
            <person name="Off K."/>
            <person name="Rejili M."/>
            <person name="Mars M."/>
            <person name="Brachmann A."/>
            <person name="Marin M."/>
        </authorList>
    </citation>
    <scope>NUCLEOTIDE SEQUENCE [LARGE SCALE GENOMIC DNA]</scope>
    <source>
        <strain evidence="2 3">CTAW11</strain>
    </source>
</reference>
<dbReference type="InterPro" id="IPR051043">
    <property type="entry name" value="Sulfatase_Mod_Factor_Kinase"/>
</dbReference>
<keyword evidence="3" id="KW-1185">Reference proteome</keyword>
<evidence type="ECO:0000313" key="2">
    <source>
        <dbReference type="EMBL" id="TYL83887.1"/>
    </source>
</evidence>
<dbReference type="AlphaFoldDB" id="A0A5S4WPB0"/>
<organism evidence="2 3">
    <name type="scientific">Bradyrhizobium cytisi</name>
    <dbReference type="NCBI Taxonomy" id="515489"/>
    <lineage>
        <taxon>Bacteria</taxon>
        <taxon>Pseudomonadati</taxon>
        <taxon>Pseudomonadota</taxon>
        <taxon>Alphaproteobacteria</taxon>
        <taxon>Hyphomicrobiales</taxon>
        <taxon>Nitrobacteraceae</taxon>
        <taxon>Bradyrhizobium</taxon>
    </lineage>
</organism>
<accession>A0A5S4WPB0</accession>
<gene>
    <name evidence="2" type="ORF">FXB38_17495</name>
</gene>